<evidence type="ECO:0000256" key="3">
    <source>
        <dbReference type="ARBA" id="ARBA00022475"/>
    </source>
</evidence>
<accession>A0A177XTZ7</accession>
<evidence type="ECO:0000256" key="2">
    <source>
        <dbReference type="ARBA" id="ARBA00009772"/>
    </source>
</evidence>
<evidence type="ECO:0000256" key="4">
    <source>
        <dbReference type="ARBA" id="ARBA00022692"/>
    </source>
</evidence>
<feature type="transmembrane region" description="Helical" evidence="7">
    <location>
        <begin position="126"/>
        <end position="151"/>
    </location>
</feature>
<dbReference type="RefSeq" id="WP_049845003.1">
    <property type="nucleotide sequence ID" value="NZ_LLEI02000091.1"/>
</dbReference>
<organism evidence="8 9">
    <name type="scientific">Vibrio bivalvicida</name>
    <dbReference type="NCBI Taxonomy" id="1276888"/>
    <lineage>
        <taxon>Bacteria</taxon>
        <taxon>Pseudomonadati</taxon>
        <taxon>Pseudomonadota</taxon>
        <taxon>Gammaproteobacteria</taxon>
        <taxon>Vibrionales</taxon>
        <taxon>Vibrionaceae</taxon>
        <taxon>Vibrio</taxon>
        <taxon>Vibrio oreintalis group</taxon>
    </lineage>
</organism>
<evidence type="ECO:0000256" key="6">
    <source>
        <dbReference type="ARBA" id="ARBA00023136"/>
    </source>
</evidence>
<dbReference type="NCBIfam" id="TIGR01401">
    <property type="entry name" value="fliR_like_III"/>
    <property type="match status" value="1"/>
</dbReference>
<keyword evidence="6 7" id="KW-0472">Membrane</keyword>
<comment type="similarity">
    <text evidence="2 7">Belongs to the FliR/MopE/SpaR family.</text>
</comment>
<dbReference type="PANTHER" id="PTHR30065">
    <property type="entry name" value="FLAGELLAR BIOSYNTHETIC PROTEIN FLIR"/>
    <property type="match status" value="1"/>
</dbReference>
<feature type="transmembrane region" description="Helical" evidence="7">
    <location>
        <begin position="6"/>
        <end position="27"/>
    </location>
</feature>
<dbReference type="Pfam" id="PF01311">
    <property type="entry name" value="Bac_export_1"/>
    <property type="match status" value="1"/>
</dbReference>
<feature type="transmembrane region" description="Helical" evidence="7">
    <location>
        <begin position="39"/>
        <end position="56"/>
    </location>
</feature>
<name>A0A177XTZ7_9VIBR</name>
<reference evidence="8 9" key="1">
    <citation type="journal article" date="2016" name="Syst. Appl. Microbiol.">
        <title>Vibrio bivalvicida sp. nov., a novel larval pathogen for bivalve molluscs reared in a hatchery.</title>
        <authorList>
            <person name="Dubert J."/>
            <person name="Romalde J.L."/>
            <person name="Prado S."/>
            <person name="Barja J.L."/>
        </authorList>
    </citation>
    <scope>NUCLEOTIDE SEQUENCE [LARGE SCALE GENOMIC DNA]</scope>
    <source>
        <strain evidence="8 9">605</strain>
    </source>
</reference>
<comment type="caution">
    <text evidence="8">The sequence shown here is derived from an EMBL/GenBank/DDBJ whole genome shotgun (WGS) entry which is preliminary data.</text>
</comment>
<feature type="transmembrane region" description="Helical" evidence="7">
    <location>
        <begin position="215"/>
        <end position="237"/>
    </location>
</feature>
<feature type="transmembrane region" description="Helical" evidence="7">
    <location>
        <begin position="68"/>
        <end position="95"/>
    </location>
</feature>
<evidence type="ECO:0000313" key="9">
    <source>
        <dbReference type="Proteomes" id="UP000078406"/>
    </source>
</evidence>
<feature type="transmembrane region" description="Helical" evidence="7">
    <location>
        <begin position="181"/>
        <end position="203"/>
    </location>
</feature>
<evidence type="ECO:0000256" key="1">
    <source>
        <dbReference type="ARBA" id="ARBA00004651"/>
    </source>
</evidence>
<evidence type="ECO:0000313" key="8">
    <source>
        <dbReference type="EMBL" id="OAJ92081.1"/>
    </source>
</evidence>
<keyword evidence="5 7" id="KW-1133">Transmembrane helix</keyword>
<evidence type="ECO:0000256" key="5">
    <source>
        <dbReference type="ARBA" id="ARBA00022989"/>
    </source>
</evidence>
<keyword evidence="3 7" id="KW-1003">Cell membrane</keyword>
<dbReference type="PANTHER" id="PTHR30065:SF1">
    <property type="entry name" value="SURFACE PRESENTATION OF ANTIGENS PROTEIN SPAR"/>
    <property type="match status" value="1"/>
</dbReference>
<dbReference type="EMBL" id="LLEI02000091">
    <property type="protein sequence ID" value="OAJ92081.1"/>
    <property type="molecule type" value="Genomic_DNA"/>
</dbReference>
<protein>
    <submittedName>
        <fullName evidence="8">EscT/YscT/HrcT family type III secretion system export apparatus protein</fullName>
    </submittedName>
</protein>
<gene>
    <name evidence="8" type="ORF">APB76_22245</name>
</gene>
<dbReference type="Proteomes" id="UP000078406">
    <property type="component" value="Unassembled WGS sequence"/>
</dbReference>
<keyword evidence="4 7" id="KW-0812">Transmembrane</keyword>
<dbReference type="InterPro" id="IPR002010">
    <property type="entry name" value="T3SS_IM_R"/>
</dbReference>
<sequence>MNYEDLHQALFVYSLALPRMMACFIFLPILSKQMLGGTMVRNGVLCSLALFTFPIINQHALPAEIDGLWIMVILGKEILLGLLIGFIAAIPFWAVEASGFLIDNQRGAAMAGMFNPTLGSQSTPTAVLLTQTLITLFFSGGGYIAFMYAIFKSYNSWPVIDFFPTVTDAWVTFFYGQFQQMLWLGVLMSAPLVLAMFLSEFGLALISRFAPQLNVFFLAMPVKSAVASVLLIFYLALMMDHYQDLFPNITLFVELLNPIWLSH</sequence>
<proteinExistence type="inferred from homology"/>
<dbReference type="InterPro" id="IPR006304">
    <property type="entry name" value="T3SS_SpaR/YscT"/>
</dbReference>
<evidence type="ECO:0000256" key="7">
    <source>
        <dbReference type="RuleBase" id="RU362072"/>
    </source>
</evidence>
<dbReference type="PRINTS" id="PR00953">
    <property type="entry name" value="TYPE3IMRPROT"/>
</dbReference>
<dbReference type="AlphaFoldDB" id="A0A177XTZ7"/>
<dbReference type="GO" id="GO:0005886">
    <property type="term" value="C:plasma membrane"/>
    <property type="evidence" value="ECO:0007669"/>
    <property type="project" value="UniProtKB-SubCell"/>
</dbReference>
<dbReference type="GO" id="GO:0006605">
    <property type="term" value="P:protein targeting"/>
    <property type="evidence" value="ECO:0007669"/>
    <property type="project" value="UniProtKB-UniRule"/>
</dbReference>
<comment type="subcellular location">
    <subcellularLocation>
        <location evidence="1 7">Cell membrane</location>
        <topology evidence="1 7">Multi-pass membrane protein</topology>
    </subcellularLocation>
</comment>